<organism evidence="1 2">
    <name type="scientific">Daphnia sinensis</name>
    <dbReference type="NCBI Taxonomy" id="1820382"/>
    <lineage>
        <taxon>Eukaryota</taxon>
        <taxon>Metazoa</taxon>
        <taxon>Ecdysozoa</taxon>
        <taxon>Arthropoda</taxon>
        <taxon>Crustacea</taxon>
        <taxon>Branchiopoda</taxon>
        <taxon>Diplostraca</taxon>
        <taxon>Cladocera</taxon>
        <taxon>Anomopoda</taxon>
        <taxon>Daphniidae</taxon>
        <taxon>Daphnia</taxon>
        <taxon>Daphnia similis group</taxon>
    </lineage>
</organism>
<comment type="caution">
    <text evidence="1">The sequence shown here is derived from an EMBL/GenBank/DDBJ whole genome shotgun (WGS) entry which is preliminary data.</text>
</comment>
<reference evidence="1 2" key="1">
    <citation type="submission" date="2022-05" db="EMBL/GenBank/DDBJ databases">
        <title>A multi-omics perspective on studying reproductive biology in Daphnia sinensis.</title>
        <authorList>
            <person name="Jia J."/>
        </authorList>
    </citation>
    <scope>NUCLEOTIDE SEQUENCE [LARGE SCALE GENOMIC DNA]</scope>
    <source>
        <strain evidence="1 2">WSL</strain>
    </source>
</reference>
<sequence length="78" mass="8689">MLELILTSLDYLNSSALHRVSSKVCVAELLANISSTVFDSRSRIEIEMIGSEIGTSNEFGSIHRLIDHIELESRDVLL</sequence>
<protein>
    <submittedName>
        <fullName evidence="1">Uncharacterized protein</fullName>
    </submittedName>
</protein>
<dbReference type="AlphaFoldDB" id="A0AAD5L9F7"/>
<name>A0AAD5L9F7_9CRUS</name>
<evidence type="ECO:0000313" key="2">
    <source>
        <dbReference type="Proteomes" id="UP000820818"/>
    </source>
</evidence>
<evidence type="ECO:0000313" key="1">
    <source>
        <dbReference type="EMBL" id="KAI9557780.1"/>
    </source>
</evidence>
<dbReference type="Proteomes" id="UP000820818">
    <property type="component" value="Linkage Group LG5"/>
</dbReference>
<keyword evidence="2" id="KW-1185">Reference proteome</keyword>
<proteinExistence type="predicted"/>
<dbReference type="EMBL" id="WJBH02000005">
    <property type="protein sequence ID" value="KAI9557780.1"/>
    <property type="molecule type" value="Genomic_DNA"/>
</dbReference>
<gene>
    <name evidence="1" type="ORF">GHT06_014528</name>
</gene>
<accession>A0AAD5L9F7</accession>